<feature type="domain" description="PLA2c" evidence="10">
    <location>
        <begin position="31"/>
        <end position="579"/>
    </location>
</feature>
<proteinExistence type="inferred from homology"/>
<dbReference type="EMBL" id="HG937694">
    <property type="protein sequence ID" value="CDP38453.1"/>
    <property type="molecule type" value="Genomic_DNA"/>
</dbReference>
<keyword evidence="6 8" id="KW-0443">Lipid metabolism</keyword>
<evidence type="ECO:0000256" key="1">
    <source>
        <dbReference type="ARBA" id="ARBA00008780"/>
    </source>
</evidence>
<dbReference type="SMART" id="SM00022">
    <property type="entry name" value="PLAc"/>
    <property type="match status" value="1"/>
</dbReference>
<dbReference type="PANTHER" id="PTHR10728:SF33">
    <property type="entry name" value="LYSOPHOSPHOLIPASE 1-RELATED"/>
    <property type="match status" value="1"/>
</dbReference>
<comment type="similarity">
    <text evidence="1 9">Belongs to the lysophospholipase family.</text>
</comment>
<dbReference type="AlphaFoldDB" id="A0A060TBV8"/>
<protein>
    <recommendedName>
        <fullName evidence="2 9">Lysophospholipase</fullName>
        <ecNumber evidence="2 9">3.1.1.5</ecNumber>
    </recommendedName>
</protein>
<name>A0A060TBV8_BLAAD</name>
<dbReference type="PANTHER" id="PTHR10728">
    <property type="entry name" value="CYTOSOLIC PHOSPHOLIPASE A2"/>
    <property type="match status" value="1"/>
</dbReference>
<dbReference type="PhylomeDB" id="A0A060TBV8"/>
<dbReference type="Pfam" id="PF01735">
    <property type="entry name" value="PLA2_B"/>
    <property type="match status" value="1"/>
</dbReference>
<keyword evidence="7" id="KW-0325">Glycoprotein</keyword>
<dbReference type="EC" id="3.1.1.5" evidence="2 9"/>
<evidence type="ECO:0000259" key="10">
    <source>
        <dbReference type="PROSITE" id="PS51210"/>
    </source>
</evidence>
<reference evidence="11" key="2">
    <citation type="submission" date="2014-06" db="EMBL/GenBank/DDBJ databases">
        <title>The complete genome of Blastobotrys (Arxula) adeninivorans LS3 - a yeast of biotechnological interest.</title>
        <authorList>
            <person name="Kunze G."/>
            <person name="Gaillardin C."/>
            <person name="Czernicka M."/>
            <person name="Durrens P."/>
            <person name="Martin T."/>
            <person name="Boer E."/>
            <person name="Gabaldon T."/>
            <person name="Cruz J."/>
            <person name="Talla E."/>
            <person name="Marck C."/>
            <person name="Goffeau A."/>
            <person name="Barbe V."/>
            <person name="Baret P."/>
            <person name="Baronian K."/>
            <person name="Beier S."/>
            <person name="Bleykasten C."/>
            <person name="Bode R."/>
            <person name="Casaregola S."/>
            <person name="Despons L."/>
            <person name="Fairhead C."/>
            <person name="Giersberg M."/>
            <person name="Gierski P."/>
            <person name="Hahnel U."/>
            <person name="Hartmann A."/>
            <person name="Jankowska D."/>
            <person name="Jubin C."/>
            <person name="Jung P."/>
            <person name="Lafontaine I."/>
            <person name="Leh-Louis V."/>
            <person name="Lemaire M."/>
            <person name="Marcet-Houben M."/>
            <person name="Mascher M."/>
            <person name="Morel G."/>
            <person name="Richard G.-F."/>
            <person name="Riechen J."/>
            <person name="Sacerdot C."/>
            <person name="Sarkar A."/>
            <person name="Savel G."/>
            <person name="Schacherer J."/>
            <person name="Sherman D."/>
            <person name="Straub M.-L."/>
            <person name="Stein N."/>
            <person name="Thierry A."/>
            <person name="Trautwein-Schult A."/>
            <person name="Westhof E."/>
            <person name="Worch S."/>
            <person name="Dujon B."/>
            <person name="Souciet J.-L."/>
            <person name="Wincker P."/>
            <person name="Scholz U."/>
            <person name="Neuveglise N."/>
        </authorList>
    </citation>
    <scope>NUCLEOTIDE SEQUENCE</scope>
    <source>
        <strain evidence="11">LS3</strain>
    </source>
</reference>
<gene>
    <name evidence="11" type="ORF">GNLVRS02_ARAD1D35024g</name>
</gene>
<evidence type="ECO:0000256" key="8">
    <source>
        <dbReference type="PROSITE-ProRule" id="PRU00555"/>
    </source>
</evidence>
<dbReference type="GO" id="GO:0005829">
    <property type="term" value="C:cytosol"/>
    <property type="evidence" value="ECO:0007669"/>
    <property type="project" value="TreeGrafter"/>
</dbReference>
<evidence type="ECO:0000256" key="5">
    <source>
        <dbReference type="ARBA" id="ARBA00022963"/>
    </source>
</evidence>
<evidence type="ECO:0000256" key="2">
    <source>
        <dbReference type="ARBA" id="ARBA00013274"/>
    </source>
</evidence>
<evidence type="ECO:0000256" key="3">
    <source>
        <dbReference type="ARBA" id="ARBA00022729"/>
    </source>
</evidence>
<reference evidence="11" key="1">
    <citation type="submission" date="2014-02" db="EMBL/GenBank/DDBJ databases">
        <authorList>
            <person name="Genoscope - CEA"/>
        </authorList>
    </citation>
    <scope>NUCLEOTIDE SEQUENCE</scope>
    <source>
        <strain evidence="11">LS3</strain>
    </source>
</reference>
<keyword evidence="3 9" id="KW-0732">Signal</keyword>
<dbReference type="FunFam" id="3.40.1090.10:FF:000010">
    <property type="entry name" value="Lysophospholipase"/>
    <property type="match status" value="1"/>
</dbReference>
<dbReference type="PROSITE" id="PS51210">
    <property type="entry name" value="PLA2C"/>
    <property type="match status" value="1"/>
</dbReference>
<dbReference type="GO" id="GO:0046475">
    <property type="term" value="P:glycerophospholipid catabolic process"/>
    <property type="evidence" value="ECO:0007669"/>
    <property type="project" value="TreeGrafter"/>
</dbReference>
<dbReference type="CDD" id="cd07203">
    <property type="entry name" value="cPLA2_Fungal_PLB"/>
    <property type="match status" value="1"/>
</dbReference>
<keyword evidence="4 8" id="KW-0378">Hydrolase</keyword>
<evidence type="ECO:0000256" key="9">
    <source>
        <dbReference type="RuleBase" id="RU362103"/>
    </source>
</evidence>
<feature type="chain" id="PRO_5005102548" description="Lysophospholipase" evidence="9">
    <location>
        <begin position="19"/>
        <end position="620"/>
    </location>
</feature>
<feature type="signal peptide" evidence="9">
    <location>
        <begin position="1"/>
        <end position="18"/>
    </location>
</feature>
<dbReference type="Gene3D" id="3.40.1090.10">
    <property type="entry name" value="Cytosolic phospholipase A2 catalytic domain"/>
    <property type="match status" value="1"/>
</dbReference>
<organism evidence="11">
    <name type="scientific">Blastobotrys adeninivorans</name>
    <name type="common">Yeast</name>
    <name type="synonym">Arxula adeninivorans</name>
    <dbReference type="NCBI Taxonomy" id="409370"/>
    <lineage>
        <taxon>Eukaryota</taxon>
        <taxon>Fungi</taxon>
        <taxon>Dikarya</taxon>
        <taxon>Ascomycota</taxon>
        <taxon>Saccharomycotina</taxon>
        <taxon>Dipodascomycetes</taxon>
        <taxon>Dipodascales</taxon>
        <taxon>Trichomonascaceae</taxon>
        <taxon>Blastobotrys</taxon>
    </lineage>
</organism>
<evidence type="ECO:0000313" key="11">
    <source>
        <dbReference type="EMBL" id="CDP38453.1"/>
    </source>
</evidence>
<dbReference type="SUPFAM" id="SSF52151">
    <property type="entry name" value="FabD/lysophospholipase-like"/>
    <property type="match status" value="1"/>
</dbReference>
<dbReference type="GO" id="GO:0004622">
    <property type="term" value="F:phosphatidylcholine lysophospholipase activity"/>
    <property type="evidence" value="ECO:0007669"/>
    <property type="project" value="UniProtKB-EC"/>
</dbReference>
<accession>A0A060TBV8</accession>
<evidence type="ECO:0000256" key="4">
    <source>
        <dbReference type="ARBA" id="ARBA00022801"/>
    </source>
</evidence>
<evidence type="ECO:0000256" key="6">
    <source>
        <dbReference type="ARBA" id="ARBA00023098"/>
    </source>
</evidence>
<sequence>MVLKPLISALLLAGGALGGSPTDSYAPGNVSCPKVDSLVRIADSLNSDEADWVAERRKKTLPELKEFLKRANMTDFDMNSFFSNSSNPVNIALAFSGGGYRAMLSGAGMLAGTDKRTTNATNAGHLGGLLQSSTYLVGLSGGNWLVGSVVLNNFTSVQSLQGSKDIWDLEHSLVAPGGINIFKDASYWDGLKDDINAKQDAGYNTSITDIWGRGLSQQFIDLHDGGPALTWDDLRNYDSFKSHEMPFPIVVADGREPGTVIIASNSTVYEVTPYELGSWDPSLYAFADVKYLGTVMSDGKPVDSDVCVNGFDNAGFIMGTSSSLFNQFILQLNSTGVEGVVYDMAHSILNDLGSDYDDIAIYAPNPFKNVTYGNSTVSKAEWLTLVDGGEDNQNIPLYPLLQPERDVDVIFAFDNSADTDYSWPNGSSMVWSYQRQFTHASNETTFPYVPDTNTFINLNLTEHPTFFGCHASNLSSLFPDDLPQELRHTPPLIVYVPNYPHNYYSNTSTFKLSYDADEVEGMITNGYNIMTRQNSTLDSEWPACVGCAIIQRELERRNQSQTAQCRRCFEKYCWDGSIDNGAVNKTGDEYDPDRLIAGASAPLPTLATAIVVALMVAFSF</sequence>
<dbReference type="InterPro" id="IPR002642">
    <property type="entry name" value="LysoPLipase_cat_dom"/>
</dbReference>
<dbReference type="GO" id="GO:0005783">
    <property type="term" value="C:endoplasmic reticulum"/>
    <property type="evidence" value="ECO:0007669"/>
    <property type="project" value="TreeGrafter"/>
</dbReference>
<comment type="catalytic activity">
    <reaction evidence="9">
        <text>a 1-acyl-sn-glycero-3-phosphocholine + H2O = sn-glycerol 3-phosphocholine + a fatty acid + H(+)</text>
        <dbReference type="Rhea" id="RHEA:15177"/>
        <dbReference type="ChEBI" id="CHEBI:15377"/>
        <dbReference type="ChEBI" id="CHEBI:15378"/>
        <dbReference type="ChEBI" id="CHEBI:16870"/>
        <dbReference type="ChEBI" id="CHEBI:28868"/>
        <dbReference type="ChEBI" id="CHEBI:58168"/>
        <dbReference type="EC" id="3.1.1.5"/>
    </reaction>
</comment>
<dbReference type="GO" id="GO:0004623">
    <property type="term" value="F:phospholipase A2 activity"/>
    <property type="evidence" value="ECO:0007669"/>
    <property type="project" value="TreeGrafter"/>
</dbReference>
<dbReference type="InterPro" id="IPR016035">
    <property type="entry name" value="Acyl_Trfase/lysoPLipase"/>
</dbReference>
<keyword evidence="5 8" id="KW-0442">Lipid degradation</keyword>
<evidence type="ECO:0000256" key="7">
    <source>
        <dbReference type="ARBA" id="ARBA00023180"/>
    </source>
</evidence>